<evidence type="ECO:0000256" key="5">
    <source>
        <dbReference type="SAM" id="Coils"/>
    </source>
</evidence>
<proteinExistence type="predicted"/>
<dbReference type="AlphaFoldDB" id="A0A8S2FLC4"/>
<dbReference type="Proteomes" id="UP000682733">
    <property type="component" value="Unassembled WGS sequence"/>
</dbReference>
<keyword evidence="3 4" id="KW-0862">Zinc</keyword>
<dbReference type="SUPFAM" id="SSF57850">
    <property type="entry name" value="RING/U-box"/>
    <property type="match status" value="1"/>
</dbReference>
<dbReference type="SUPFAM" id="SSF49599">
    <property type="entry name" value="TRAF domain-like"/>
    <property type="match status" value="1"/>
</dbReference>
<evidence type="ECO:0008006" key="11">
    <source>
        <dbReference type="Google" id="ProtNLM"/>
    </source>
</evidence>
<evidence type="ECO:0000313" key="8">
    <source>
        <dbReference type="EMBL" id="CAF1505648.1"/>
    </source>
</evidence>
<dbReference type="PROSITE" id="PS50089">
    <property type="entry name" value="ZF_RING_2"/>
    <property type="match status" value="1"/>
</dbReference>
<gene>
    <name evidence="8" type="ORF">OVA965_LOCUS37141</name>
    <name evidence="9" type="ORF">TMI583_LOCUS38198</name>
</gene>
<comment type="caution">
    <text evidence="8">The sequence shown here is derived from an EMBL/GenBank/DDBJ whole genome shotgun (WGS) entry which is preliminary data.</text>
</comment>
<evidence type="ECO:0000259" key="6">
    <source>
        <dbReference type="PROSITE" id="PS50089"/>
    </source>
</evidence>
<evidence type="ECO:0000259" key="7">
    <source>
        <dbReference type="PROSITE" id="PS50145"/>
    </source>
</evidence>
<dbReference type="PROSITE" id="PS50145">
    <property type="entry name" value="ZF_TRAF"/>
    <property type="match status" value="1"/>
</dbReference>
<evidence type="ECO:0000313" key="10">
    <source>
        <dbReference type="Proteomes" id="UP000677228"/>
    </source>
</evidence>
<dbReference type="EMBL" id="CAJOBA010056643">
    <property type="protein sequence ID" value="CAF4293879.1"/>
    <property type="molecule type" value="Genomic_DNA"/>
</dbReference>
<evidence type="ECO:0000313" key="9">
    <source>
        <dbReference type="EMBL" id="CAF4293879.1"/>
    </source>
</evidence>
<organism evidence="8 10">
    <name type="scientific">Didymodactylos carnosus</name>
    <dbReference type="NCBI Taxonomy" id="1234261"/>
    <lineage>
        <taxon>Eukaryota</taxon>
        <taxon>Metazoa</taxon>
        <taxon>Spiralia</taxon>
        <taxon>Gnathifera</taxon>
        <taxon>Rotifera</taxon>
        <taxon>Eurotatoria</taxon>
        <taxon>Bdelloidea</taxon>
        <taxon>Philodinida</taxon>
        <taxon>Philodinidae</taxon>
        <taxon>Didymodactylos</taxon>
    </lineage>
</organism>
<name>A0A8S2FLC4_9BILA</name>
<keyword evidence="1 4" id="KW-0479">Metal-binding</keyword>
<feature type="coiled-coil region" evidence="5">
    <location>
        <begin position="178"/>
        <end position="212"/>
    </location>
</feature>
<evidence type="ECO:0000256" key="1">
    <source>
        <dbReference type="ARBA" id="ARBA00022723"/>
    </source>
</evidence>
<evidence type="ECO:0000256" key="2">
    <source>
        <dbReference type="ARBA" id="ARBA00022771"/>
    </source>
</evidence>
<feature type="domain" description="RING-type" evidence="6">
    <location>
        <begin position="23"/>
        <end position="59"/>
    </location>
</feature>
<keyword evidence="2 4" id="KW-0863">Zinc-finger</keyword>
<dbReference type="InterPro" id="IPR001841">
    <property type="entry name" value="Znf_RING"/>
</dbReference>
<accession>A0A8S2FLC4</accession>
<dbReference type="PANTHER" id="PTHR10131">
    <property type="entry name" value="TNF RECEPTOR ASSOCIATED FACTOR"/>
    <property type="match status" value="1"/>
</dbReference>
<feature type="domain" description="TRAF-type" evidence="7">
    <location>
        <begin position="101"/>
        <end position="142"/>
    </location>
</feature>
<dbReference type="InterPro" id="IPR013083">
    <property type="entry name" value="Znf_RING/FYVE/PHD"/>
</dbReference>
<feature type="zinc finger region" description="TRAF-type" evidence="4">
    <location>
        <begin position="101"/>
        <end position="142"/>
    </location>
</feature>
<dbReference type="Proteomes" id="UP000677228">
    <property type="component" value="Unassembled WGS sequence"/>
</dbReference>
<evidence type="ECO:0000256" key="3">
    <source>
        <dbReference type="ARBA" id="ARBA00022833"/>
    </source>
</evidence>
<keyword evidence="5" id="KW-0175">Coiled coil</keyword>
<dbReference type="GO" id="GO:0008270">
    <property type="term" value="F:zinc ion binding"/>
    <property type="evidence" value="ECO:0007669"/>
    <property type="project" value="UniProtKB-KW"/>
</dbReference>
<sequence>MERDDLISADRVVSGSSLEECLCPICRCILWKPVACKTCLNSFCLNCVKQWLEQKTICPFNCQYEQRKSPPILITLLSKLKIRCSYNECDQILPYESLEKHENECLYQLLTCRGCEKMILRKDLVEHEKQCDLVDIECKKCKYIYKQKDAMTHDAIQCLECSMNQKLKGGQNLFEKTLNKYKRKQGLLEEQIRMLKADNENIQKRIRKLEKASRMNEFVTTRWNEELED</sequence>
<dbReference type="Gene3D" id="3.30.40.10">
    <property type="entry name" value="Zinc/RING finger domain, C3HC4 (zinc finger)"/>
    <property type="match status" value="3"/>
</dbReference>
<evidence type="ECO:0000256" key="4">
    <source>
        <dbReference type="PROSITE-ProRule" id="PRU00207"/>
    </source>
</evidence>
<dbReference type="InterPro" id="IPR001293">
    <property type="entry name" value="Znf_TRAF"/>
</dbReference>
<dbReference type="EMBL" id="CAJNOK010034603">
    <property type="protein sequence ID" value="CAF1505648.1"/>
    <property type="molecule type" value="Genomic_DNA"/>
</dbReference>
<dbReference type="PANTHER" id="PTHR10131:SF94">
    <property type="entry name" value="TNF RECEPTOR-ASSOCIATED FACTOR 4"/>
    <property type="match status" value="1"/>
</dbReference>
<protein>
    <recommendedName>
        <fullName evidence="11">RING-type domain-containing protein</fullName>
    </recommendedName>
</protein>
<reference evidence="8" key="1">
    <citation type="submission" date="2021-02" db="EMBL/GenBank/DDBJ databases">
        <authorList>
            <person name="Nowell W R."/>
        </authorList>
    </citation>
    <scope>NUCLEOTIDE SEQUENCE</scope>
</reference>